<evidence type="ECO:0000256" key="5">
    <source>
        <dbReference type="ARBA" id="ARBA00022777"/>
    </source>
</evidence>
<sequence>MPANLGILDEFLSHHGFEVLIAQDGKSALAKVEKAQPHLILLDILMPELDGFETCRRFKANPVTHDIPIIFMTALTDTVDKVKGFELGAVDYITKPFEQEEVLARIKTHLRISQLQQQLQLQNTQLQEKNNQLDLLTRHLSQRTEELRLANAELARAARLKDEFLANMSHELRTPLNAILGMSEVLQEGIYGPLNVQQAKSVHTIEESGRHLLTLINDILELAKIEAGKIKLDLIPVSANWVGESCLRLVKELAYKKQVKLQAVFDSNILTVQADERYLKQILLNLLGNAIKFTPSGGTVRLEIKGDTEQQVVNLSVADTGIGITAEDMRYLFKPFVQLDGGLNRQHEGTGLGLALVYRLVEMHGGSISVTSDSGQGSCFMVSLPWQSTTNSFTAFPIDESVTPPPTQTEAIPADEFVILLADDNQIMTETIADYLQAKGYQVVLAHNGLQAIEKARETHPDLILMDVQMPEMDGLEATRRIRADTEIAEIPIIALTALAKPHDKERCLEAGANDYLSKPISFKGLAATIKAWLS</sequence>
<feature type="domain" description="Response regulatory" evidence="10">
    <location>
        <begin position="1"/>
        <end position="110"/>
    </location>
</feature>
<dbReference type="SMART" id="SM00388">
    <property type="entry name" value="HisKA"/>
    <property type="match status" value="1"/>
</dbReference>
<keyword evidence="3 7" id="KW-0597">Phosphoprotein</keyword>
<feature type="domain" description="Response regulatory" evidence="10">
    <location>
        <begin position="418"/>
        <end position="534"/>
    </location>
</feature>
<feature type="modified residue" description="4-aspartylphosphate" evidence="7">
    <location>
        <position position="467"/>
    </location>
</feature>
<feature type="domain" description="Histidine kinase" evidence="9">
    <location>
        <begin position="167"/>
        <end position="388"/>
    </location>
</feature>
<dbReference type="InterPro" id="IPR003594">
    <property type="entry name" value="HATPase_dom"/>
</dbReference>
<dbReference type="PROSITE" id="PS50109">
    <property type="entry name" value="HIS_KIN"/>
    <property type="match status" value="1"/>
</dbReference>
<dbReference type="CDD" id="cd19920">
    <property type="entry name" value="REC_PA4781-like"/>
    <property type="match status" value="1"/>
</dbReference>
<dbReference type="STRING" id="40754.THII_3448"/>
<proteinExistence type="predicted"/>
<accession>A0A090AQ53</accession>
<dbReference type="AlphaFoldDB" id="A0A090AQ53"/>
<dbReference type="InterPro" id="IPR004358">
    <property type="entry name" value="Sig_transdc_His_kin-like_C"/>
</dbReference>
<evidence type="ECO:0000256" key="1">
    <source>
        <dbReference type="ARBA" id="ARBA00000085"/>
    </source>
</evidence>
<dbReference type="EMBL" id="AP014633">
    <property type="protein sequence ID" value="BAP57745.1"/>
    <property type="molecule type" value="Genomic_DNA"/>
</dbReference>
<dbReference type="PANTHER" id="PTHR43047">
    <property type="entry name" value="TWO-COMPONENT HISTIDINE PROTEIN KINASE"/>
    <property type="match status" value="1"/>
</dbReference>
<dbReference type="InterPro" id="IPR005467">
    <property type="entry name" value="His_kinase_dom"/>
</dbReference>
<dbReference type="HOGENOM" id="CLU_000445_114_72_6"/>
<dbReference type="CDD" id="cd16922">
    <property type="entry name" value="HATPase_EvgS-ArcB-TorS-like"/>
    <property type="match status" value="1"/>
</dbReference>
<name>A0A090AQ53_9GAMM</name>
<evidence type="ECO:0000256" key="7">
    <source>
        <dbReference type="PROSITE-ProRule" id="PRU00169"/>
    </source>
</evidence>
<dbReference type="Pfam" id="PF00512">
    <property type="entry name" value="HisKA"/>
    <property type="match status" value="1"/>
</dbReference>
<dbReference type="CDD" id="cd00082">
    <property type="entry name" value="HisKA"/>
    <property type="match status" value="1"/>
</dbReference>
<dbReference type="Gene3D" id="1.10.287.130">
    <property type="match status" value="1"/>
</dbReference>
<keyword evidence="5 11" id="KW-0418">Kinase</keyword>
<feature type="coiled-coil region" evidence="8">
    <location>
        <begin position="112"/>
        <end position="146"/>
    </location>
</feature>
<keyword evidence="6" id="KW-0902">Two-component regulatory system</keyword>
<dbReference type="KEGG" id="tig:THII_3448"/>
<reference evidence="11 12" key="1">
    <citation type="journal article" date="2014" name="ISME J.">
        <title>Ecophysiology of Thioploca ingrica as revealed by the complete genome sequence supplemented with proteomic evidence.</title>
        <authorList>
            <person name="Kojima H."/>
            <person name="Ogura Y."/>
            <person name="Yamamoto N."/>
            <person name="Togashi T."/>
            <person name="Mori H."/>
            <person name="Watanabe T."/>
            <person name="Nemoto F."/>
            <person name="Kurokawa K."/>
            <person name="Hayashi T."/>
            <person name="Fukui M."/>
        </authorList>
    </citation>
    <scope>NUCLEOTIDE SEQUENCE [LARGE SCALE GENOMIC DNA]</scope>
</reference>
<organism evidence="11 12">
    <name type="scientific">Thioploca ingrica</name>
    <dbReference type="NCBI Taxonomy" id="40754"/>
    <lineage>
        <taxon>Bacteria</taxon>
        <taxon>Pseudomonadati</taxon>
        <taxon>Pseudomonadota</taxon>
        <taxon>Gammaproteobacteria</taxon>
        <taxon>Thiotrichales</taxon>
        <taxon>Thiotrichaceae</taxon>
        <taxon>Thioploca</taxon>
    </lineage>
</organism>
<evidence type="ECO:0000313" key="11">
    <source>
        <dbReference type="EMBL" id="BAP57745.1"/>
    </source>
</evidence>
<dbReference type="GO" id="GO:0005886">
    <property type="term" value="C:plasma membrane"/>
    <property type="evidence" value="ECO:0007669"/>
    <property type="project" value="TreeGrafter"/>
</dbReference>
<dbReference type="FunFam" id="3.30.565.10:FF:000010">
    <property type="entry name" value="Sensor histidine kinase RcsC"/>
    <property type="match status" value="1"/>
</dbReference>
<dbReference type="GO" id="GO:0000155">
    <property type="term" value="F:phosphorelay sensor kinase activity"/>
    <property type="evidence" value="ECO:0007669"/>
    <property type="project" value="InterPro"/>
</dbReference>
<protein>
    <recommendedName>
        <fullName evidence="2">histidine kinase</fullName>
        <ecNumber evidence="2">2.7.13.3</ecNumber>
    </recommendedName>
</protein>
<dbReference type="InterPro" id="IPR011006">
    <property type="entry name" value="CheY-like_superfamily"/>
</dbReference>
<dbReference type="SUPFAM" id="SSF47384">
    <property type="entry name" value="Homodimeric domain of signal transducing histidine kinase"/>
    <property type="match status" value="1"/>
</dbReference>
<evidence type="ECO:0000259" key="10">
    <source>
        <dbReference type="PROSITE" id="PS50110"/>
    </source>
</evidence>
<dbReference type="InterPro" id="IPR001789">
    <property type="entry name" value="Sig_transdc_resp-reg_receiver"/>
</dbReference>
<keyword evidence="4" id="KW-0808">Transferase</keyword>
<dbReference type="SMART" id="SM00387">
    <property type="entry name" value="HATPase_c"/>
    <property type="match status" value="1"/>
</dbReference>
<dbReference type="InterPro" id="IPR036890">
    <property type="entry name" value="HATPase_C_sf"/>
</dbReference>
<keyword evidence="12" id="KW-1185">Reference proteome</keyword>
<dbReference type="InterPro" id="IPR003661">
    <property type="entry name" value="HisK_dim/P_dom"/>
</dbReference>
<dbReference type="SMART" id="SM00448">
    <property type="entry name" value="REC"/>
    <property type="match status" value="2"/>
</dbReference>
<dbReference type="Gene3D" id="3.40.50.2300">
    <property type="match status" value="2"/>
</dbReference>
<evidence type="ECO:0000256" key="6">
    <source>
        <dbReference type="ARBA" id="ARBA00023012"/>
    </source>
</evidence>
<evidence type="ECO:0000256" key="8">
    <source>
        <dbReference type="SAM" id="Coils"/>
    </source>
</evidence>
<evidence type="ECO:0000256" key="2">
    <source>
        <dbReference type="ARBA" id="ARBA00012438"/>
    </source>
</evidence>
<dbReference type="Gene3D" id="3.30.565.10">
    <property type="entry name" value="Histidine kinase-like ATPase, C-terminal domain"/>
    <property type="match status" value="1"/>
</dbReference>
<dbReference type="FunFam" id="1.10.287.130:FF:000145">
    <property type="entry name" value="Sensory transduction histidine kinase"/>
    <property type="match status" value="1"/>
</dbReference>
<evidence type="ECO:0000259" key="9">
    <source>
        <dbReference type="PROSITE" id="PS50109"/>
    </source>
</evidence>
<dbReference type="GO" id="GO:0009927">
    <property type="term" value="F:histidine phosphotransfer kinase activity"/>
    <property type="evidence" value="ECO:0007669"/>
    <property type="project" value="TreeGrafter"/>
</dbReference>
<dbReference type="InterPro" id="IPR036097">
    <property type="entry name" value="HisK_dim/P_sf"/>
</dbReference>
<dbReference type="SUPFAM" id="SSF52172">
    <property type="entry name" value="CheY-like"/>
    <property type="match status" value="2"/>
</dbReference>
<evidence type="ECO:0000313" key="12">
    <source>
        <dbReference type="Proteomes" id="UP000031623"/>
    </source>
</evidence>
<evidence type="ECO:0000256" key="3">
    <source>
        <dbReference type="ARBA" id="ARBA00022553"/>
    </source>
</evidence>
<dbReference type="Pfam" id="PF00072">
    <property type="entry name" value="Response_reg"/>
    <property type="match status" value="2"/>
</dbReference>
<comment type="catalytic activity">
    <reaction evidence="1">
        <text>ATP + protein L-histidine = ADP + protein N-phospho-L-histidine.</text>
        <dbReference type="EC" id="2.7.13.3"/>
    </reaction>
</comment>
<dbReference type="Pfam" id="PF02518">
    <property type="entry name" value="HATPase_c"/>
    <property type="match status" value="1"/>
</dbReference>
<dbReference type="Proteomes" id="UP000031623">
    <property type="component" value="Chromosome"/>
</dbReference>
<dbReference type="PRINTS" id="PR00344">
    <property type="entry name" value="BCTRLSENSOR"/>
</dbReference>
<dbReference type="EC" id="2.7.13.3" evidence="2"/>
<keyword evidence="8" id="KW-0175">Coiled coil</keyword>
<dbReference type="SUPFAM" id="SSF55874">
    <property type="entry name" value="ATPase domain of HSP90 chaperone/DNA topoisomerase II/histidine kinase"/>
    <property type="match status" value="1"/>
</dbReference>
<dbReference type="PROSITE" id="PS50110">
    <property type="entry name" value="RESPONSE_REGULATORY"/>
    <property type="match status" value="2"/>
</dbReference>
<evidence type="ECO:0000256" key="4">
    <source>
        <dbReference type="ARBA" id="ARBA00022679"/>
    </source>
</evidence>
<feature type="modified residue" description="4-aspartylphosphate" evidence="7">
    <location>
        <position position="43"/>
    </location>
</feature>
<dbReference type="PANTHER" id="PTHR43047:SF63">
    <property type="entry name" value="HISTIDINE KINASE"/>
    <property type="match status" value="1"/>
</dbReference>
<dbReference type="Gene3D" id="6.10.250.690">
    <property type="match status" value="1"/>
</dbReference>
<gene>
    <name evidence="11" type="ORF">THII_3448</name>
</gene>